<dbReference type="Gene3D" id="3.80.10.10">
    <property type="entry name" value="Ribonuclease Inhibitor"/>
    <property type="match status" value="4"/>
</dbReference>
<dbReference type="GO" id="GO:0007165">
    <property type="term" value="P:signal transduction"/>
    <property type="evidence" value="ECO:0007669"/>
    <property type="project" value="InterPro"/>
</dbReference>
<evidence type="ECO:0000256" key="1">
    <source>
        <dbReference type="ARBA" id="ARBA00004479"/>
    </source>
</evidence>
<dbReference type="InterPro" id="IPR003591">
    <property type="entry name" value="Leu-rich_rpt_typical-subtyp"/>
</dbReference>
<evidence type="ECO:0000256" key="8">
    <source>
        <dbReference type="ARBA" id="ARBA00023136"/>
    </source>
</evidence>
<gene>
    <name evidence="14" type="ORF">DGAL_LOCUS11178</name>
</gene>
<dbReference type="SMART" id="SM00369">
    <property type="entry name" value="LRR_TYP"/>
    <property type="match status" value="13"/>
</dbReference>
<dbReference type="Proteomes" id="UP000789390">
    <property type="component" value="Unassembled WGS sequence"/>
</dbReference>
<dbReference type="PRINTS" id="PR00019">
    <property type="entry name" value="LEURICHRPT"/>
</dbReference>
<evidence type="ECO:0000256" key="11">
    <source>
        <dbReference type="SAM" id="Phobius"/>
    </source>
</evidence>
<organism evidence="14 15">
    <name type="scientific">Daphnia galeata</name>
    <dbReference type="NCBI Taxonomy" id="27404"/>
    <lineage>
        <taxon>Eukaryota</taxon>
        <taxon>Metazoa</taxon>
        <taxon>Ecdysozoa</taxon>
        <taxon>Arthropoda</taxon>
        <taxon>Crustacea</taxon>
        <taxon>Branchiopoda</taxon>
        <taxon>Diplostraca</taxon>
        <taxon>Cladocera</taxon>
        <taxon>Anomopoda</taxon>
        <taxon>Daphniidae</taxon>
        <taxon>Daphnia</taxon>
    </lineage>
</organism>
<keyword evidence="5 12" id="KW-0732">Signal</keyword>
<dbReference type="OrthoDB" id="1421090at2759"/>
<evidence type="ECO:0000256" key="10">
    <source>
        <dbReference type="ARBA" id="ARBA00023180"/>
    </source>
</evidence>
<comment type="caution">
    <text evidence="14">The sequence shown here is derived from an EMBL/GenBank/DDBJ whole genome shotgun (WGS) entry which is preliminary data.</text>
</comment>
<dbReference type="FunFam" id="3.40.50.10140:FF:000020">
    <property type="entry name" value="Blast:Protein toll"/>
    <property type="match status" value="1"/>
</dbReference>
<dbReference type="SUPFAM" id="SSF52200">
    <property type="entry name" value="Toll/Interleukin receptor TIR domain"/>
    <property type="match status" value="1"/>
</dbReference>
<dbReference type="PROSITE" id="PS51257">
    <property type="entry name" value="PROKAR_LIPOPROTEIN"/>
    <property type="match status" value="1"/>
</dbReference>
<evidence type="ECO:0000259" key="13">
    <source>
        <dbReference type="PROSITE" id="PS50104"/>
    </source>
</evidence>
<dbReference type="InterPro" id="IPR035897">
    <property type="entry name" value="Toll_tir_struct_dom_sf"/>
</dbReference>
<dbReference type="InterPro" id="IPR000483">
    <property type="entry name" value="Cys-rich_flank_reg_C"/>
</dbReference>
<keyword evidence="10" id="KW-0325">Glycoprotein</keyword>
<evidence type="ECO:0000313" key="14">
    <source>
        <dbReference type="EMBL" id="CAH0107844.1"/>
    </source>
</evidence>
<evidence type="ECO:0000256" key="12">
    <source>
        <dbReference type="SAM" id="SignalP"/>
    </source>
</evidence>
<dbReference type="SUPFAM" id="SSF52058">
    <property type="entry name" value="L domain-like"/>
    <property type="match status" value="3"/>
</dbReference>
<dbReference type="PANTHER" id="PTHR24365:SF541">
    <property type="entry name" value="PROTEIN TOLL-RELATED"/>
    <property type="match status" value="1"/>
</dbReference>
<keyword evidence="15" id="KW-1185">Reference proteome</keyword>
<keyword evidence="9" id="KW-0675">Receptor</keyword>
<dbReference type="EMBL" id="CAKKLH010000279">
    <property type="protein sequence ID" value="CAH0107844.1"/>
    <property type="molecule type" value="Genomic_DNA"/>
</dbReference>
<comment type="subcellular location">
    <subcellularLocation>
        <location evidence="1">Membrane</location>
        <topology evidence="1">Single-pass type I membrane protein</topology>
    </subcellularLocation>
</comment>
<evidence type="ECO:0000256" key="4">
    <source>
        <dbReference type="ARBA" id="ARBA00022692"/>
    </source>
</evidence>
<dbReference type="InterPro" id="IPR001611">
    <property type="entry name" value="Leu-rich_rpt"/>
</dbReference>
<accession>A0A8J2RV86</accession>
<dbReference type="PROSITE" id="PS50104">
    <property type="entry name" value="TIR"/>
    <property type="match status" value="1"/>
</dbReference>
<dbReference type="SMART" id="SM00365">
    <property type="entry name" value="LRR_SD22"/>
    <property type="match status" value="7"/>
</dbReference>
<dbReference type="PROSITE" id="PS51450">
    <property type="entry name" value="LRR"/>
    <property type="match status" value="5"/>
</dbReference>
<evidence type="ECO:0000313" key="15">
    <source>
        <dbReference type="Proteomes" id="UP000789390"/>
    </source>
</evidence>
<protein>
    <recommendedName>
        <fullName evidence="13">TIR domain-containing protein</fullName>
    </recommendedName>
</protein>
<dbReference type="SMART" id="SM00255">
    <property type="entry name" value="TIR"/>
    <property type="match status" value="1"/>
</dbReference>
<evidence type="ECO:0000256" key="5">
    <source>
        <dbReference type="ARBA" id="ARBA00022729"/>
    </source>
</evidence>
<dbReference type="PRINTS" id="PR01537">
    <property type="entry name" value="INTRLKN1R1F"/>
</dbReference>
<dbReference type="AlphaFoldDB" id="A0A8J2RV86"/>
<evidence type="ECO:0000256" key="2">
    <source>
        <dbReference type="ARBA" id="ARBA00009634"/>
    </source>
</evidence>
<dbReference type="SMART" id="SM00082">
    <property type="entry name" value="LRRCT"/>
    <property type="match status" value="2"/>
</dbReference>
<keyword evidence="8 11" id="KW-0472">Membrane</keyword>
<dbReference type="GO" id="GO:0005886">
    <property type="term" value="C:plasma membrane"/>
    <property type="evidence" value="ECO:0007669"/>
    <property type="project" value="TreeGrafter"/>
</dbReference>
<sequence>MSYRFVLCCAVFQTISIACQELSIIEENHPQSFWKCSTSENPKCQCFPLTTNGDFSLQCSVGEGYVSANYALKEDGVNSFEIECPCNETNPLQESVYTFLSGIPTSNISILKFNFCPLPNESLSKFFGHMNLSFTQRILLRSCAPITSLHHDSFRNMSQLQNINLQNNQLEYLPDDLFNDQSNLKILWLDSNKLKNISGKIFKHIPRLRSLQLGSNAIKQFEIGALSNLSNLVQLNLQNNLLDILPSDVLQSLTNLTFLDLSNNKLTSLDKDAFQFNTQLTELFLLNNLLEELPEGIFRNNIMLKKLSLRLNTKLSKIHRGVFGNLVSLVVLDLSNCSFDQSSFDKHTFSNLTQLTELNLSRNKLSGLHSDWFSGLANLTDLDLSWNLISTIEDDQFNSLRRLTSLKLNGNRLVRIEGNVFQGIGALKSLYLQDNQIEVIQSGAMEYLGELTTINLARNRLKFDEGLVNPYDGWRQSPLQYNLKLESIDLSQNLIADLYSDWSLMKSLTRLNLSNNQLTSLAITDVTRISPLRDFTLDLRSNQIARVNFKLAKLVDGPLDDERTEDVFVKKKMLLDENPLVCDCDAYFMVQYMNRSMPGVRHSWRLIASKLTCQKPASLAGIAPAKVNPSQFLCNCTDDFWPCECYERPSDRTLLFECQHKNLTEIPTRLPQLVGYKVQMNLSTNSINIGQVNPNSFNCCAHVTTLDLSNNGMESSMFGTLGWAQNLHLRFPGLNRLDLSHNNFNSIPNGVIDSWNGTHNLTYNLSGNFWRCDCTNLALLKFVYGSWKRVRDFNQMICDNGLLISELSVDKLCPSVNAASKYLTIAMPVLALLVFCICIMFYRSRRVMRAWLYNRQLCLWCVVEEEEEENDERIYDAFISFSHNDEKFVNEELVPQLESPPIGLPHYRLCLHYRDWLAGEWIPDQIVRSVASSKRTVVVLTENFLDSLWGKLEFRTAYQQVLKDKRMRLIIIVKGELPPKDKMDQELQAYLSLNTYLKYDDPFFMERLRYALPHKKNVIVPGSRISQAIIDHSESVGKDQANGVKPNHLPPLPLLTDREKQKIHVILPPDIEMSLTPTSSASSTAPFFPNSPK</sequence>
<reference evidence="14" key="1">
    <citation type="submission" date="2021-11" db="EMBL/GenBank/DDBJ databases">
        <authorList>
            <person name="Schell T."/>
        </authorList>
    </citation>
    <scope>NUCLEOTIDE SEQUENCE</scope>
    <source>
        <strain evidence="14">M5</strain>
    </source>
</reference>
<dbReference type="InterPro" id="IPR000157">
    <property type="entry name" value="TIR_dom"/>
</dbReference>
<dbReference type="GO" id="GO:0038023">
    <property type="term" value="F:signaling receptor activity"/>
    <property type="evidence" value="ECO:0007669"/>
    <property type="project" value="TreeGrafter"/>
</dbReference>
<name>A0A8J2RV86_9CRUS</name>
<keyword evidence="7 11" id="KW-1133">Transmembrane helix</keyword>
<evidence type="ECO:0000256" key="6">
    <source>
        <dbReference type="ARBA" id="ARBA00022737"/>
    </source>
</evidence>
<feature type="domain" description="TIR" evidence="13">
    <location>
        <begin position="873"/>
        <end position="1012"/>
    </location>
</feature>
<dbReference type="FunFam" id="3.80.10.10:FF:001164">
    <property type="entry name" value="GH01279p"/>
    <property type="match status" value="1"/>
</dbReference>
<dbReference type="Pfam" id="PF13855">
    <property type="entry name" value="LRR_8"/>
    <property type="match status" value="4"/>
</dbReference>
<keyword evidence="6" id="KW-0677">Repeat</keyword>
<dbReference type="Pfam" id="PF00560">
    <property type="entry name" value="LRR_1"/>
    <property type="match status" value="2"/>
</dbReference>
<dbReference type="Gene3D" id="3.40.50.10140">
    <property type="entry name" value="Toll/interleukin-1 receptor homology (TIR) domain"/>
    <property type="match status" value="1"/>
</dbReference>
<dbReference type="InterPro" id="IPR032675">
    <property type="entry name" value="LRR_dom_sf"/>
</dbReference>
<feature type="signal peptide" evidence="12">
    <location>
        <begin position="1"/>
        <end position="18"/>
    </location>
</feature>
<keyword evidence="4 11" id="KW-0812">Transmembrane</keyword>
<dbReference type="PANTHER" id="PTHR24365">
    <property type="entry name" value="TOLL-LIKE RECEPTOR"/>
    <property type="match status" value="1"/>
</dbReference>
<evidence type="ECO:0000256" key="7">
    <source>
        <dbReference type="ARBA" id="ARBA00022989"/>
    </source>
</evidence>
<keyword evidence="3" id="KW-0433">Leucine-rich repeat</keyword>
<feature type="chain" id="PRO_5035144357" description="TIR domain-containing protein" evidence="12">
    <location>
        <begin position="19"/>
        <end position="1093"/>
    </location>
</feature>
<evidence type="ECO:0000256" key="9">
    <source>
        <dbReference type="ARBA" id="ARBA00023170"/>
    </source>
</evidence>
<proteinExistence type="inferred from homology"/>
<feature type="transmembrane region" description="Helical" evidence="11">
    <location>
        <begin position="822"/>
        <end position="842"/>
    </location>
</feature>
<dbReference type="Pfam" id="PF13676">
    <property type="entry name" value="TIR_2"/>
    <property type="match status" value="1"/>
</dbReference>
<comment type="similarity">
    <text evidence="2">Belongs to the Toll-like receptor family.</text>
</comment>
<evidence type="ECO:0000256" key="3">
    <source>
        <dbReference type="ARBA" id="ARBA00022614"/>
    </source>
</evidence>